<feature type="region of interest" description="Disordered" evidence="1">
    <location>
        <begin position="269"/>
        <end position="301"/>
    </location>
</feature>
<accession>A0AAD5TIG4</accession>
<comment type="caution">
    <text evidence="2">The sequence shown here is derived from an EMBL/GenBank/DDBJ whole genome shotgun (WGS) entry which is preliminary data.</text>
</comment>
<dbReference type="PANTHER" id="PTHR33504:SF1">
    <property type="entry name" value="FAMILY WITH SEQUENCE SIMILARITY 90, MEMBER A1B"/>
    <property type="match status" value="1"/>
</dbReference>
<evidence type="ECO:0000256" key="1">
    <source>
        <dbReference type="SAM" id="MobiDB-lite"/>
    </source>
</evidence>
<dbReference type="AlphaFoldDB" id="A0AAD5TIG4"/>
<feature type="compositionally biased region" description="Basic residues" evidence="1">
    <location>
        <begin position="282"/>
        <end position="297"/>
    </location>
</feature>
<reference evidence="2" key="1">
    <citation type="submission" date="2020-05" db="EMBL/GenBank/DDBJ databases">
        <title>Phylogenomic resolution of chytrid fungi.</title>
        <authorList>
            <person name="Stajich J.E."/>
            <person name="Amses K."/>
            <person name="Simmons R."/>
            <person name="Seto K."/>
            <person name="Myers J."/>
            <person name="Bonds A."/>
            <person name="Quandt C.A."/>
            <person name="Barry K."/>
            <person name="Liu P."/>
            <person name="Grigoriev I."/>
            <person name="Longcore J.E."/>
            <person name="James T.Y."/>
        </authorList>
    </citation>
    <scope>NUCLEOTIDE SEQUENCE</scope>
    <source>
        <strain evidence="2">JEL0379</strain>
    </source>
</reference>
<evidence type="ECO:0000313" key="2">
    <source>
        <dbReference type="EMBL" id="KAJ3177467.1"/>
    </source>
</evidence>
<gene>
    <name evidence="2" type="ORF">HDU87_004486</name>
</gene>
<protein>
    <submittedName>
        <fullName evidence="2">Uncharacterized protein</fullName>
    </submittedName>
</protein>
<evidence type="ECO:0000313" key="3">
    <source>
        <dbReference type="Proteomes" id="UP001212152"/>
    </source>
</evidence>
<sequence>MFGNAKNESSSDVYHDLLGLPPLPPHTHFSVHEPAPPSASALSQGIAVAKIQKLWKSFLMRRTFHWLKESLIRAERSMTMEILRRLCPKEAELMRDPVVQAKVRFRFGGQTFPPTIMYKIYTKSSSVHYYSGNRLIQADTQAAVDSCTIMGVRLYSENVMRTEFQNRGLKVAHSDEVTNRLDFVQVGIYVSSLDQKPAYMGGRNNTWRELAVTPSAGFPDLVFDMSGKRTAIRKTSFRRLRSDSRLAAPTSRKCSSKPARTRMFQLTPEHTHSNNHSPLQQHGHHHQHHRHHHHNHSHRDDAELLDDEFDPLYEWTNHLTIDGLEDYVVGKQ</sequence>
<name>A0AAD5TIG4_9FUNG</name>
<dbReference type="Proteomes" id="UP001212152">
    <property type="component" value="Unassembled WGS sequence"/>
</dbReference>
<organism evidence="2 3">
    <name type="scientific">Geranomyces variabilis</name>
    <dbReference type="NCBI Taxonomy" id="109894"/>
    <lineage>
        <taxon>Eukaryota</taxon>
        <taxon>Fungi</taxon>
        <taxon>Fungi incertae sedis</taxon>
        <taxon>Chytridiomycota</taxon>
        <taxon>Chytridiomycota incertae sedis</taxon>
        <taxon>Chytridiomycetes</taxon>
        <taxon>Spizellomycetales</taxon>
        <taxon>Powellomycetaceae</taxon>
        <taxon>Geranomyces</taxon>
    </lineage>
</organism>
<keyword evidence="3" id="KW-1185">Reference proteome</keyword>
<proteinExistence type="predicted"/>
<dbReference type="PANTHER" id="PTHR33504">
    <property type="entry name" value="NADH DEHYDROGENASE (UBIQUINONE) 1 BETA SUBCOMPLEX, 4"/>
    <property type="match status" value="1"/>
</dbReference>
<dbReference type="EMBL" id="JADGJQ010000033">
    <property type="protein sequence ID" value="KAJ3177467.1"/>
    <property type="molecule type" value="Genomic_DNA"/>
</dbReference>